<dbReference type="EMBL" id="LBMM01000680">
    <property type="protein sequence ID" value="KMQ97797.1"/>
    <property type="molecule type" value="Genomic_DNA"/>
</dbReference>
<dbReference type="InterPro" id="IPR027417">
    <property type="entry name" value="P-loop_NTPase"/>
</dbReference>
<dbReference type="Pfam" id="PF13264">
    <property type="entry name" value="DUF4055"/>
    <property type="match status" value="1"/>
</dbReference>
<gene>
    <name evidence="5" type="ORF">RF55_1876</name>
</gene>
<evidence type="ECO:0000313" key="5">
    <source>
        <dbReference type="EMBL" id="KMQ97797.1"/>
    </source>
</evidence>
<feature type="region of interest" description="Disordered" evidence="2">
    <location>
        <begin position="1017"/>
        <end position="1057"/>
    </location>
</feature>
<feature type="domain" description="DUF4055" evidence="3">
    <location>
        <begin position="805"/>
        <end position="943"/>
    </location>
</feature>
<feature type="compositionally biased region" description="Basic and acidic residues" evidence="2">
    <location>
        <begin position="100"/>
        <end position="109"/>
    </location>
</feature>
<proteinExistence type="predicted"/>
<evidence type="ECO:0000259" key="3">
    <source>
        <dbReference type="Pfam" id="PF13264"/>
    </source>
</evidence>
<dbReference type="InterPro" id="IPR035421">
    <property type="entry name" value="Terminase_6C"/>
</dbReference>
<feature type="region of interest" description="Disordered" evidence="2">
    <location>
        <begin position="519"/>
        <end position="557"/>
    </location>
</feature>
<comment type="caution">
    <text evidence="5">The sequence shown here is derived from an EMBL/GenBank/DDBJ whole genome shotgun (WGS) entry which is preliminary data.</text>
</comment>
<dbReference type="Pfam" id="PF03237">
    <property type="entry name" value="Terminase_6N"/>
    <property type="match status" value="1"/>
</dbReference>
<keyword evidence="6" id="KW-1185">Reference proteome</keyword>
<dbReference type="AlphaFoldDB" id="A0A0J7L4E7"/>
<name>A0A0J7L4E7_LASNI</name>
<dbReference type="PaxDb" id="67767-A0A0J7L4E7"/>
<feature type="domain" description="Terminase large subunit gp17-like C-terminal" evidence="4">
    <location>
        <begin position="388"/>
        <end position="539"/>
    </location>
</feature>
<evidence type="ECO:0000256" key="2">
    <source>
        <dbReference type="SAM" id="MobiDB-lite"/>
    </source>
</evidence>
<dbReference type="Gene3D" id="3.30.420.280">
    <property type="match status" value="1"/>
</dbReference>
<evidence type="ECO:0000256" key="1">
    <source>
        <dbReference type="ARBA" id="ARBA00022612"/>
    </source>
</evidence>
<dbReference type="SUPFAM" id="SSF52540">
    <property type="entry name" value="P-loop containing nucleoside triphosphate hydrolases"/>
    <property type="match status" value="1"/>
</dbReference>
<dbReference type="InterPro" id="IPR025129">
    <property type="entry name" value="DUF4055"/>
</dbReference>
<evidence type="ECO:0000313" key="6">
    <source>
        <dbReference type="Proteomes" id="UP000036403"/>
    </source>
</evidence>
<dbReference type="OrthoDB" id="10607826at2759"/>
<dbReference type="Gene3D" id="3.40.50.300">
    <property type="entry name" value="P-loop containing nucleotide triphosphate hydrolases"/>
    <property type="match status" value="1"/>
</dbReference>
<feature type="compositionally biased region" description="Basic and acidic residues" evidence="2">
    <location>
        <begin position="526"/>
        <end position="538"/>
    </location>
</feature>
<protein>
    <submittedName>
        <fullName evidence="5">Terminase large subunit</fullName>
    </submittedName>
</protein>
<feature type="region of interest" description="Disordered" evidence="2">
    <location>
        <begin position="63"/>
        <end position="120"/>
    </location>
</feature>
<accession>A0A0J7L4E7</accession>
<dbReference type="Pfam" id="PF17289">
    <property type="entry name" value="Terminase_6C"/>
    <property type="match status" value="1"/>
</dbReference>
<feature type="compositionally biased region" description="Polar residues" evidence="2">
    <location>
        <begin position="1032"/>
        <end position="1045"/>
    </location>
</feature>
<organism evidence="5 6">
    <name type="scientific">Lasius niger</name>
    <name type="common">Black garden ant</name>
    <dbReference type="NCBI Taxonomy" id="67767"/>
    <lineage>
        <taxon>Eukaryota</taxon>
        <taxon>Metazoa</taxon>
        <taxon>Ecdysozoa</taxon>
        <taxon>Arthropoda</taxon>
        <taxon>Hexapoda</taxon>
        <taxon>Insecta</taxon>
        <taxon>Pterygota</taxon>
        <taxon>Neoptera</taxon>
        <taxon>Endopterygota</taxon>
        <taxon>Hymenoptera</taxon>
        <taxon>Apocrita</taxon>
        <taxon>Aculeata</taxon>
        <taxon>Formicoidea</taxon>
        <taxon>Formicidae</taxon>
        <taxon>Formicinae</taxon>
        <taxon>Lasius</taxon>
        <taxon>Lasius</taxon>
    </lineage>
</organism>
<evidence type="ECO:0000259" key="4">
    <source>
        <dbReference type="Pfam" id="PF17289"/>
    </source>
</evidence>
<feature type="compositionally biased region" description="Basic residues" evidence="2">
    <location>
        <begin position="110"/>
        <end position="120"/>
    </location>
</feature>
<dbReference type="Proteomes" id="UP000036403">
    <property type="component" value="Unassembled WGS sequence"/>
</dbReference>
<sequence>MATANKGMSHMEYNNKRHPKAIKKIALLGLSQEESAPYLGISLDTFKQWMKKYPEARAAWLEDHQDEGKRSRRGVARRDDGRNAPTRQRTGANVLARQPPARDVEDEAQRRRRREERNRRRPGYYELHPYAEQIMSTEVNVEVMPHQFDLLEDITTKILGLCSGYGGGKTWVAVRKAIQLMILNPGCDGMITEPTHPLLTQVLYPELETALDEYGIRYKFNKVEKIFTCWVWDEKIQRNRRTRIICASMENYKRLVGVNAAWCVMDEFDTSAEDVAYMAFVKLLGRLRRGKVRQMIIVSTPEGFRAMYRIFVTELDEMKRLIKAKTRDNPHLPEDYIKTLEKQYSKELVEAYLNGEFVNMTAGIIYHTFDRKLNHTNAIVMPGDDLHIGMDFNLGNMSAIVHVLRKGEPRAVEEIVEVLDTPTMMQVIQDRYLNDPEVYHRIIVYPDASGASGSTKGAAQSDIAIIEQAGFEVVVDASNPAVKDRVNSMQAMFCNGEGKRRYKVNTLQCPKYTRTLEQQVWDDQGQPDKKAGNDHTNDAGDVQPVVPVRAPSTNVDTRHPQYAHRVEDWDAVAACVAGRHAILAGGKRWLPHPSDAPEVTDKDGSRYKNYQARAAFVNATGRTLQGLLGIVFSESVSIELSGQLSVLENDVDGRRVSLLQLARGMLSQNLQRGRGGLLVDWSGKFSDTAARLGRPMLKFYTAKQIINWRQVGTKTKLVVLRWEEFADLEDDFNQYKVIYWLELRVRNDGKAYSRLWKDASATGTGATGGPVTDFVPIIIAGSHADTIPFVWLGSMDNDAEPDLPPLADLAHLNIMHFQAEADIAEIAHLVGNPSLVISGMTTQWSKQFFPNGIFIGSSEGLQLPPNCTADIIQAEDRNMPLVLAERRENQMAKLGAKLVERGGGVRTATQAQDESQTDNSVLSLCAANVEDCINQALEIAALYTGGKGKGKITIPKKYDIAQLDSQAITALLSGVQQGTILLEDFIRYTQKIGVADPKKSPAQIADALRNQAPIGMNLLDNNYDADNKPTDAKQQPSPQDQTTEMEQSRKRPNAATA</sequence>
<keyword evidence="1" id="KW-1188">Viral release from host cell</keyword>
<reference evidence="5 6" key="1">
    <citation type="submission" date="2015-04" db="EMBL/GenBank/DDBJ databases">
        <title>Lasius niger genome sequencing.</title>
        <authorList>
            <person name="Konorov E.A."/>
            <person name="Nikitin M.A."/>
            <person name="Kirill M.V."/>
            <person name="Chang P."/>
        </authorList>
    </citation>
    <scope>NUCLEOTIDE SEQUENCE [LARGE SCALE GENOMIC DNA]</scope>
    <source>
        <tissue evidence="5">Whole</tissue>
    </source>
</reference>